<dbReference type="Pfam" id="PF00854">
    <property type="entry name" value="PTR2"/>
    <property type="match status" value="2"/>
</dbReference>
<dbReference type="AlphaFoldDB" id="V4MA23"/>
<feature type="transmembrane region" description="Helical" evidence="8">
    <location>
        <begin position="105"/>
        <end position="125"/>
    </location>
</feature>
<feature type="transmembrane region" description="Helical" evidence="8">
    <location>
        <begin position="308"/>
        <end position="329"/>
    </location>
</feature>
<keyword evidence="7 8" id="KW-0472">Membrane</keyword>
<dbReference type="PROSITE" id="PS50850">
    <property type="entry name" value="MFS"/>
    <property type="match status" value="1"/>
</dbReference>
<feature type="transmembrane region" description="Helical" evidence="8">
    <location>
        <begin position="1065"/>
        <end position="1088"/>
    </location>
</feature>
<proteinExistence type="inferred from homology"/>
<feature type="transmembrane region" description="Helical" evidence="8">
    <location>
        <begin position="593"/>
        <end position="613"/>
    </location>
</feature>
<feature type="transmembrane region" description="Helical" evidence="8">
    <location>
        <begin position="442"/>
        <end position="461"/>
    </location>
</feature>
<feature type="transmembrane region" description="Helical" evidence="8">
    <location>
        <begin position="625"/>
        <end position="643"/>
    </location>
</feature>
<feature type="transmembrane region" description="Helical" evidence="8">
    <location>
        <begin position="859"/>
        <end position="881"/>
    </location>
</feature>
<dbReference type="Gene3D" id="1.20.1250.20">
    <property type="entry name" value="MFS general substrate transporter like domains"/>
    <property type="match status" value="2"/>
</dbReference>
<feature type="transmembrane region" description="Helical" evidence="8">
    <location>
        <begin position="390"/>
        <end position="410"/>
    </location>
</feature>
<feature type="transmembrane region" description="Helical" evidence="8">
    <location>
        <begin position="189"/>
        <end position="208"/>
    </location>
</feature>
<dbReference type="GO" id="GO:0042937">
    <property type="term" value="F:tripeptide transmembrane transporter activity"/>
    <property type="evidence" value="ECO:0007669"/>
    <property type="project" value="InterPro"/>
</dbReference>
<feature type="transmembrane region" description="Helical" evidence="8">
    <location>
        <begin position="649"/>
        <end position="668"/>
    </location>
</feature>
<dbReference type="PANTHER" id="PTHR11654">
    <property type="entry name" value="OLIGOPEPTIDE TRANSPORTER-RELATED"/>
    <property type="match status" value="1"/>
</dbReference>
<dbReference type="OMA" id="NARIPMS"/>
<feature type="transmembrane region" description="Helical" evidence="8">
    <location>
        <begin position="473"/>
        <end position="498"/>
    </location>
</feature>
<dbReference type="GO" id="GO:0009705">
    <property type="term" value="C:plant-type vacuole membrane"/>
    <property type="evidence" value="ECO:0007669"/>
    <property type="project" value="UniProtKB-ARBA"/>
</dbReference>
<keyword evidence="3" id="KW-0813">Transport</keyword>
<evidence type="ECO:0000256" key="3">
    <source>
        <dbReference type="ARBA" id="ARBA00022448"/>
    </source>
</evidence>
<evidence type="ECO:0000256" key="5">
    <source>
        <dbReference type="ARBA" id="ARBA00022692"/>
    </source>
</evidence>
<dbReference type="InterPro" id="IPR020846">
    <property type="entry name" value="MFS_dom"/>
</dbReference>
<feature type="transmembrane region" description="Helical" evidence="8">
    <location>
        <begin position="978"/>
        <end position="999"/>
    </location>
</feature>
<feature type="transmembrane region" description="Helical" evidence="8">
    <location>
        <begin position="902"/>
        <end position="922"/>
    </location>
</feature>
<dbReference type="FunFam" id="1.20.1250.20:FF:000147">
    <property type="entry name" value="Protein NRT1/ PTR family 5.10"/>
    <property type="match status" value="2"/>
</dbReference>
<feature type="transmembrane region" description="Helical" evidence="8">
    <location>
        <begin position="1023"/>
        <end position="1044"/>
    </location>
</feature>
<dbReference type="SUPFAM" id="SSF103473">
    <property type="entry name" value="MFS general substrate transporter"/>
    <property type="match status" value="2"/>
</dbReference>
<evidence type="ECO:0000256" key="8">
    <source>
        <dbReference type="SAM" id="Phobius"/>
    </source>
</evidence>
<feature type="transmembrane region" description="Helical" evidence="8">
    <location>
        <begin position="214"/>
        <end position="234"/>
    </location>
</feature>
<dbReference type="Proteomes" id="UP000030689">
    <property type="component" value="Unassembled WGS sequence"/>
</dbReference>
<dbReference type="GO" id="GO:0080054">
    <property type="term" value="F:low-affinity nitrate transmembrane transporter activity"/>
    <property type="evidence" value="ECO:0007669"/>
    <property type="project" value="UniProtKB-ARBA"/>
</dbReference>
<evidence type="ECO:0000313" key="11">
    <source>
        <dbReference type="Proteomes" id="UP000030689"/>
    </source>
</evidence>
<feature type="transmembrane region" description="Helical" evidence="8">
    <location>
        <begin position="137"/>
        <end position="155"/>
    </location>
</feature>
<protein>
    <recommendedName>
        <fullName evidence="9">Major facilitator superfamily (MFS) profile domain-containing protein</fullName>
    </recommendedName>
</protein>
<feature type="transmembrane region" description="Helical" evidence="8">
    <location>
        <begin position="349"/>
        <end position="369"/>
    </location>
</feature>
<evidence type="ECO:0000259" key="9">
    <source>
        <dbReference type="PROSITE" id="PS50850"/>
    </source>
</evidence>
<keyword evidence="4" id="KW-0597">Phosphoprotein</keyword>
<reference evidence="10 11" key="1">
    <citation type="journal article" date="2013" name="Front. Plant Sci.">
        <title>The Reference Genome of the Halophytic Plant Eutrema salsugineum.</title>
        <authorList>
            <person name="Yang R."/>
            <person name="Jarvis D.E."/>
            <person name="Chen H."/>
            <person name="Beilstein M.A."/>
            <person name="Grimwood J."/>
            <person name="Jenkins J."/>
            <person name="Shu S."/>
            <person name="Prochnik S."/>
            <person name="Xin M."/>
            <person name="Ma C."/>
            <person name="Schmutz J."/>
            <person name="Wing R.A."/>
            <person name="Mitchell-Olds T."/>
            <person name="Schumaker K.S."/>
            <person name="Wang X."/>
        </authorList>
    </citation>
    <scope>NUCLEOTIDE SEQUENCE [LARGE SCALE GENOMIC DNA]</scope>
</reference>
<feature type="transmembrane region" description="Helical" evidence="8">
    <location>
        <begin position="78"/>
        <end position="98"/>
    </location>
</feature>
<dbReference type="Gramene" id="ESQ27986">
    <property type="protein sequence ID" value="ESQ27986"/>
    <property type="gene ID" value="EUTSA_v10018035mg"/>
</dbReference>
<keyword evidence="5 8" id="KW-0812">Transmembrane</keyword>
<dbReference type="InterPro" id="IPR000109">
    <property type="entry name" value="POT_fam"/>
</dbReference>
<sequence length="1120" mass="123499">MASSANIPLLDDYVYNAVDHGGLAAGRFNTGRWRAAWFIIGVEVAERFAYYGIASNLISYLTGPLGQSTAVAAANVNAWSGISCLLPIIGAFFADAFLGRYRTIIIASLIYILGMALLTFSALLVPLTSENTEVASSHSSLLNVLFFFSLYLVAIGQSGHKPCVQAFGADQFDEKDPKEKRDRSSFFNWWYLSMSAGICLAIVVVVYIQEAVSWALGFGIPCVFMLISLVIFVLGRWSYRYTKRIPEEEINPFVRIGRVFFQAFRNQRSFELEANPSQGSPERLRFLNIALLAPNPCNVSDVNDATALVRLIPVWLTTLPFTVPYAQYMTFFTKQGVTMERTIVPGVKIPPAFLQVLIGISIVFFVLIYDRVFVPMAKSITKDPGGITMLKRIGTGMVIATLTMVIAALVETKRLQTAKEHGLIDQPQTTVPMSIWWLIPQYLLLGLADVFAVVGMQEFFYSQVPTELRSIGLALYLSVFGVGSLLSSLLISLIDLATGGDAGSSWFNSNVNRAHLDYFYWLLAAISALGLLVFLFISKSYIFSSGGWKSARVIICVEMAERFAYFGITSNLITYLTGPLGESTASAAENVNAWIGTMAFLPLLWAFVADSFLGRYRTIIISSSLYILGLGLLSFSAMIPSHSKDSNQLQVTLFVSSLCLVAIGQSGYKPCVKVFGADQFDGNDLVEAKAKSSYFNWLMFGSCISISTTRLVSSYIQENLSWSLGFGIPTVSMILALFLFLSGTKSYRFSNERGGKKNPFARIGRVFMEAIKNKRKQDLDIANPNESLLLFPHQSSKQFRFLDRAAISCGKAEIEEAKAVLRLVPIWTTCLVYAIVYAQSPTFFTKQGATMNRSISPGLLVPAATLQCFINLTALVFIPAYDCLFVPIARSFTQIPSGITMLQRIGTGISLCILAMVIAALVETKRLQTARDDPTIPMSVWWLVPQYVVYGVADVFTMVGLQEFFYDQVPSELRSVGMALNLSIYGAGNFLSSFMISLIDKVTSQSGQTSWFDNDLNKAHLDYFYWLLACLTFIGLGAYLCIAADELGKPAVRFSSGGWKSARLIICRSSSTIILCNMIHVLIIFPIFSLSHIKAGFLTIANRACKTPKALSTSFRALSK</sequence>
<comment type="subcellular location">
    <subcellularLocation>
        <location evidence="1">Membrane</location>
        <topology evidence="1">Multi-pass membrane protein</topology>
    </subcellularLocation>
</comment>
<dbReference type="KEGG" id="eus:EUTSA_v10018035mg"/>
<dbReference type="GO" id="GO:0071916">
    <property type="term" value="F:dipeptide transmembrane transporter activity"/>
    <property type="evidence" value="ECO:0007669"/>
    <property type="project" value="InterPro"/>
</dbReference>
<feature type="transmembrane region" description="Helical" evidence="8">
    <location>
        <begin position="563"/>
        <end position="581"/>
    </location>
</feature>
<evidence type="ECO:0000256" key="6">
    <source>
        <dbReference type="ARBA" id="ARBA00022989"/>
    </source>
</evidence>
<feature type="transmembrane region" description="Helical" evidence="8">
    <location>
        <begin position="820"/>
        <end position="839"/>
    </location>
</feature>
<gene>
    <name evidence="10" type="ORF">EUTSA_v10018035mg</name>
</gene>
<name>V4MA23_EUTSA</name>
<evidence type="ECO:0000313" key="10">
    <source>
        <dbReference type="EMBL" id="ESQ27986.1"/>
    </source>
</evidence>
<feature type="transmembrane region" description="Helical" evidence="8">
    <location>
        <begin position="518"/>
        <end position="542"/>
    </location>
</feature>
<evidence type="ECO:0000256" key="4">
    <source>
        <dbReference type="ARBA" id="ARBA00022553"/>
    </source>
</evidence>
<comment type="similarity">
    <text evidence="2">Belongs to the major facilitator superfamily. Proton-dependent oligopeptide transporter (POT/PTR) (TC 2.A.17) family.</text>
</comment>
<evidence type="ECO:0000256" key="1">
    <source>
        <dbReference type="ARBA" id="ARBA00004141"/>
    </source>
</evidence>
<dbReference type="InterPro" id="IPR044739">
    <property type="entry name" value="NRT1/PTR"/>
</dbReference>
<organism evidence="10 11">
    <name type="scientific">Eutrema salsugineum</name>
    <name type="common">Saltwater cress</name>
    <name type="synonym">Sisymbrium salsugineum</name>
    <dbReference type="NCBI Taxonomy" id="72664"/>
    <lineage>
        <taxon>Eukaryota</taxon>
        <taxon>Viridiplantae</taxon>
        <taxon>Streptophyta</taxon>
        <taxon>Embryophyta</taxon>
        <taxon>Tracheophyta</taxon>
        <taxon>Spermatophyta</taxon>
        <taxon>Magnoliopsida</taxon>
        <taxon>eudicotyledons</taxon>
        <taxon>Gunneridae</taxon>
        <taxon>Pentapetalae</taxon>
        <taxon>rosids</taxon>
        <taxon>malvids</taxon>
        <taxon>Brassicales</taxon>
        <taxon>Brassicaceae</taxon>
        <taxon>Eutremeae</taxon>
        <taxon>Eutrema</taxon>
    </lineage>
</organism>
<dbReference type="EMBL" id="KI517953">
    <property type="protein sequence ID" value="ESQ27986.1"/>
    <property type="molecule type" value="Genomic_DNA"/>
</dbReference>
<evidence type="ECO:0000256" key="7">
    <source>
        <dbReference type="ARBA" id="ARBA00023136"/>
    </source>
</evidence>
<dbReference type="InterPro" id="IPR036259">
    <property type="entry name" value="MFS_trans_sf"/>
</dbReference>
<feature type="domain" description="Major facilitator superfamily (MFS) profile" evidence="9">
    <location>
        <begin position="1"/>
        <end position="542"/>
    </location>
</feature>
<dbReference type="eggNOG" id="KOG1237">
    <property type="taxonomic scope" value="Eukaryota"/>
</dbReference>
<evidence type="ECO:0000256" key="2">
    <source>
        <dbReference type="ARBA" id="ARBA00005982"/>
    </source>
</evidence>
<keyword evidence="11" id="KW-1185">Reference proteome</keyword>
<dbReference type="CDD" id="cd17417">
    <property type="entry name" value="MFS_NPF5"/>
    <property type="match status" value="2"/>
</dbReference>
<feature type="transmembrane region" description="Helical" evidence="8">
    <location>
        <begin position="722"/>
        <end position="741"/>
    </location>
</feature>
<keyword evidence="6 8" id="KW-1133">Transmembrane helix</keyword>
<feature type="transmembrane region" description="Helical" evidence="8">
    <location>
        <begin position="947"/>
        <end position="966"/>
    </location>
</feature>
<accession>V4MA23</accession>